<evidence type="ECO:0000313" key="3">
    <source>
        <dbReference type="Proteomes" id="UP000051249"/>
    </source>
</evidence>
<organism evidence="2 3">
    <name type="scientific">Pediococcus argentinicus</name>
    <dbReference type="NCBI Taxonomy" id="480391"/>
    <lineage>
        <taxon>Bacteria</taxon>
        <taxon>Bacillati</taxon>
        <taxon>Bacillota</taxon>
        <taxon>Bacilli</taxon>
        <taxon>Lactobacillales</taxon>
        <taxon>Lactobacillaceae</taxon>
        <taxon>Pediococcus</taxon>
    </lineage>
</organism>
<name>A0A0R2NQG2_9LACO</name>
<evidence type="ECO:0000313" key="2">
    <source>
        <dbReference type="EMBL" id="KRO26131.1"/>
    </source>
</evidence>
<gene>
    <name evidence="2" type="ORF">IV88_GL000591</name>
</gene>
<dbReference type="EMBL" id="JQCQ01000002">
    <property type="protein sequence ID" value="KRO26131.1"/>
    <property type="molecule type" value="Genomic_DNA"/>
</dbReference>
<protein>
    <submittedName>
        <fullName evidence="2">Uncharacterized protein</fullName>
    </submittedName>
</protein>
<keyword evidence="3" id="KW-1185">Reference proteome</keyword>
<comment type="caution">
    <text evidence="2">The sequence shown here is derived from an EMBL/GenBank/DDBJ whole genome shotgun (WGS) entry which is preliminary data.</text>
</comment>
<dbReference type="AlphaFoldDB" id="A0A0R2NQG2"/>
<reference evidence="2 3" key="1">
    <citation type="journal article" date="2015" name="Genome Announc.">
        <title>Expanding the biotechnology potential of lactobacilli through comparative genomics of 213 strains and associated genera.</title>
        <authorList>
            <person name="Sun Z."/>
            <person name="Harris H.M."/>
            <person name="McCann A."/>
            <person name="Guo C."/>
            <person name="Argimon S."/>
            <person name="Zhang W."/>
            <person name="Yang X."/>
            <person name="Jeffery I.B."/>
            <person name="Cooney J.C."/>
            <person name="Kagawa T.F."/>
            <person name="Liu W."/>
            <person name="Song Y."/>
            <person name="Salvetti E."/>
            <person name="Wrobel A."/>
            <person name="Rasinkangas P."/>
            <person name="Parkhill J."/>
            <person name="Rea M.C."/>
            <person name="O'Sullivan O."/>
            <person name="Ritari J."/>
            <person name="Douillard F.P."/>
            <person name="Paul Ross R."/>
            <person name="Yang R."/>
            <person name="Briner A.E."/>
            <person name="Felis G.E."/>
            <person name="de Vos W.M."/>
            <person name="Barrangou R."/>
            <person name="Klaenhammer T.R."/>
            <person name="Caufield P.W."/>
            <person name="Cui Y."/>
            <person name="Zhang H."/>
            <person name="O'Toole P.W."/>
        </authorList>
    </citation>
    <scope>NUCLEOTIDE SEQUENCE [LARGE SCALE GENOMIC DNA]</scope>
    <source>
        <strain evidence="2 3">DSM 23026</strain>
    </source>
</reference>
<proteinExistence type="predicted"/>
<evidence type="ECO:0000256" key="1">
    <source>
        <dbReference type="SAM" id="MobiDB-lite"/>
    </source>
</evidence>
<sequence length="60" mass="6467">MMGTMIINRKNSGRNSNDLKKEVNDSATPTAIRMKASGILDINGLIMLVNMTPTSKTATV</sequence>
<accession>A0A0R2NQG2</accession>
<dbReference type="Proteomes" id="UP000051249">
    <property type="component" value="Unassembled WGS sequence"/>
</dbReference>
<feature type="region of interest" description="Disordered" evidence="1">
    <location>
        <begin position="1"/>
        <end position="24"/>
    </location>
</feature>